<keyword evidence="13" id="KW-1185">Reference proteome</keyword>
<dbReference type="PROSITE" id="PS52040">
    <property type="entry name" value="TOPO_IIA"/>
    <property type="match status" value="1"/>
</dbReference>
<evidence type="ECO:0000256" key="3">
    <source>
        <dbReference type="ARBA" id="ARBA00022741"/>
    </source>
</evidence>
<dbReference type="Pfam" id="PF00521">
    <property type="entry name" value="DNA_topoisoIV"/>
    <property type="match status" value="1"/>
</dbReference>
<keyword evidence="6 8" id="KW-0238">DNA-binding</keyword>
<organism evidence="12 13">
    <name type="scientific">Flavobacterium proteolyticum</name>
    <dbReference type="NCBI Taxonomy" id="2911683"/>
    <lineage>
        <taxon>Bacteria</taxon>
        <taxon>Pseudomonadati</taxon>
        <taxon>Bacteroidota</taxon>
        <taxon>Flavobacteriia</taxon>
        <taxon>Flavobacteriales</taxon>
        <taxon>Flavobacteriaceae</taxon>
        <taxon>Flavobacterium</taxon>
    </lineage>
</organism>
<name>A0ABR9WUT1_9FLAO</name>
<evidence type="ECO:0000313" key="12">
    <source>
        <dbReference type="EMBL" id="MBE9577381.1"/>
    </source>
</evidence>
<gene>
    <name evidence="8 12" type="primary">gyrA</name>
    <name evidence="12" type="ORF">IM755_11720</name>
</gene>
<comment type="catalytic activity">
    <reaction evidence="1 8 9">
        <text>ATP-dependent breakage, passage and rejoining of double-stranded DNA.</text>
        <dbReference type="EC" id="5.6.2.2"/>
    </reaction>
</comment>
<keyword evidence="4 8" id="KW-0067">ATP-binding</keyword>
<evidence type="ECO:0000256" key="7">
    <source>
        <dbReference type="ARBA" id="ARBA00023235"/>
    </source>
</evidence>
<evidence type="ECO:0000256" key="9">
    <source>
        <dbReference type="PROSITE-ProRule" id="PRU01384"/>
    </source>
</evidence>
<keyword evidence="5 8" id="KW-0799">Topoisomerase</keyword>
<dbReference type="SUPFAM" id="SSF56719">
    <property type="entry name" value="Type II DNA topoisomerase"/>
    <property type="match status" value="1"/>
</dbReference>
<comment type="similarity">
    <text evidence="2 8">Belongs to the type II topoisomerase GyrA/ParC subunit family.</text>
</comment>
<comment type="subcellular location">
    <subcellularLocation>
        <location evidence="8">Cytoplasm</location>
    </subcellularLocation>
</comment>
<dbReference type="EC" id="5.6.2.2" evidence="8"/>
<keyword evidence="7 8" id="KW-0413">Isomerase</keyword>
<feature type="domain" description="Topo IIA-type catalytic" evidence="11">
    <location>
        <begin position="33"/>
        <end position="496"/>
    </location>
</feature>
<dbReference type="EMBL" id="JADFTZ010000006">
    <property type="protein sequence ID" value="MBE9577381.1"/>
    <property type="molecule type" value="Genomic_DNA"/>
</dbReference>
<dbReference type="Gene3D" id="1.10.268.10">
    <property type="entry name" value="Topoisomerase, domain 3"/>
    <property type="match status" value="1"/>
</dbReference>
<reference evidence="12 13" key="1">
    <citation type="submission" date="2020-10" db="EMBL/GenBank/DDBJ databases">
        <title>The genome sequence of Flavobacterium aquaticum 1Y8A.</title>
        <authorList>
            <person name="Liu Y."/>
        </authorList>
    </citation>
    <scope>NUCLEOTIDE SEQUENCE [LARGE SCALE GENOMIC DNA]</scope>
    <source>
        <strain evidence="12 13">1Y8A</strain>
    </source>
</reference>
<dbReference type="HAMAP" id="MF_01897">
    <property type="entry name" value="GyrA"/>
    <property type="match status" value="1"/>
</dbReference>
<evidence type="ECO:0000256" key="6">
    <source>
        <dbReference type="ARBA" id="ARBA00023125"/>
    </source>
</evidence>
<protein>
    <recommendedName>
        <fullName evidence="8">DNA gyrase subunit A</fullName>
        <ecNumber evidence="8">5.6.2.2</ecNumber>
    </recommendedName>
</protein>
<dbReference type="SUPFAM" id="SSF101904">
    <property type="entry name" value="GyrA/ParC C-terminal domain-like"/>
    <property type="match status" value="1"/>
</dbReference>
<evidence type="ECO:0000259" key="11">
    <source>
        <dbReference type="PROSITE" id="PS52040"/>
    </source>
</evidence>
<evidence type="ECO:0000256" key="8">
    <source>
        <dbReference type="HAMAP-Rule" id="MF_01897"/>
    </source>
</evidence>
<keyword evidence="8" id="KW-0963">Cytoplasm</keyword>
<dbReference type="NCBIfam" id="NF004044">
    <property type="entry name" value="PRK05561.1"/>
    <property type="match status" value="1"/>
</dbReference>
<evidence type="ECO:0000256" key="2">
    <source>
        <dbReference type="ARBA" id="ARBA00008263"/>
    </source>
</evidence>
<evidence type="ECO:0000256" key="10">
    <source>
        <dbReference type="SAM" id="MobiDB-lite"/>
    </source>
</evidence>
<dbReference type="Pfam" id="PF03989">
    <property type="entry name" value="DNA_gyraseA_C"/>
    <property type="match status" value="6"/>
</dbReference>
<dbReference type="InterPro" id="IPR013757">
    <property type="entry name" value="Topo_IIA_A_a_sf"/>
</dbReference>
<comment type="function">
    <text evidence="8">A type II topoisomerase that negatively supercoils closed circular double-stranded (ds) DNA in an ATP-dependent manner to modulate DNA topology and maintain chromosomes in an underwound state. Negative supercoiling favors strand separation, and DNA replication, transcription, recombination and repair, all of which involve strand separation. Also able to catalyze the interconversion of other topological isomers of dsDNA rings, including catenanes and knotted rings. Type II topoisomerases break and join 2 DNA strands simultaneously in an ATP-dependent manner.</text>
</comment>
<dbReference type="InterPro" id="IPR035516">
    <property type="entry name" value="Gyrase/topoIV_suA_C"/>
</dbReference>
<comment type="miscellaneous">
    <text evidence="8">Few gyrases are as efficient as E.coli at forming negative supercoils. Not all organisms have 2 type II topoisomerases; in organisms with a single type II topoisomerase this enzyme also has to decatenate newly replicated chromosomes.</text>
</comment>
<evidence type="ECO:0000256" key="5">
    <source>
        <dbReference type="ARBA" id="ARBA00023029"/>
    </source>
</evidence>
<evidence type="ECO:0000313" key="13">
    <source>
        <dbReference type="Proteomes" id="UP000656274"/>
    </source>
</evidence>
<dbReference type="Gene3D" id="3.90.199.10">
    <property type="entry name" value="Topoisomerase II, domain 5"/>
    <property type="match status" value="1"/>
</dbReference>
<dbReference type="InterPro" id="IPR013758">
    <property type="entry name" value="Topo_IIA_A/C_ab"/>
</dbReference>
<dbReference type="InterPro" id="IPR006691">
    <property type="entry name" value="GyrA/parC_rep"/>
</dbReference>
<dbReference type="Gene3D" id="3.30.1360.40">
    <property type="match status" value="1"/>
</dbReference>
<dbReference type="SMART" id="SM00434">
    <property type="entry name" value="TOP4c"/>
    <property type="match status" value="1"/>
</dbReference>
<proteinExistence type="inferred from homology"/>
<sequence length="849" mass="95787">MSEGEKLIPINIEEEMKSAYIDYSMSVIVSRALPDVRDGLKPVHRRVLFGMYELGVLSNRAHKKSARIVGEVLGKYHPHGDTSVYDAMVRMAQEWSLRYLMVDGQGNFGSVDGDSPAAMRYTEARMKKISEEMLADIDKETVDFQLNFDDTLQEPTVMPTKVPTLLINGASGIAVGMATNMAPHNLTEVIDGTLAFIDNNDIEIDELINYIKAPDFPTGGIIYGYEGVREAFKTGRGRIVMRAKVGFEEVNGREAIIVTEIPYQVNKAEMIKKTADLVNEKKIEGISNIRDESDRNGMRVVYELKRDAVPNVVLNTLYKYTQLQSSFSVNNIALVKGRPQMLNLKDLIYHFVEHRHDVVVRRAQYDLRKAEERAHILEGLIIASDNIDEVIKIIRASKDGDEARAKLIERFKLSEIQARAIVEMRLRQLTGLEQDKLRAEYEEIMKLIAYLKELLASKEMRMQVIKDELIEIRDKYGDERRSQIEYSGGDVSIEDLIADESVVITISHAGYIKRTSLSEYKTQNRGGVGQKSAGTRDQDFLEHLFVATNHQYLMFFTQKGKCYWMRVYEIPEGTKTSKGRAIQNLINIEQDDKVKAFICTQDLKDQDYINSHYVIMATKQGQVKKTPLEQYSRPRQNGINAITIKEDDELIGAKLTTGNSQVLIAVKSGKLVRFEEEKTRPMGRTASGVRGITLADEKDEVIGLVSIDKDHVNDSQLLVVTENGYGKRTKLVDEDGEDVYRITNRGGKGVKTLNITEKTGQLISINDVTDEDDLMIINKSGLTIRMKISDLRVMGRATQGVRLINIKGNDSIAAVTKVLREDEEVELDENENISDAENGTDIDSTETQE</sequence>
<dbReference type="InterPro" id="IPR005743">
    <property type="entry name" value="GyrA"/>
</dbReference>
<evidence type="ECO:0000256" key="1">
    <source>
        <dbReference type="ARBA" id="ARBA00000185"/>
    </source>
</evidence>
<feature type="short sequence motif" description="GyrA-box" evidence="8">
    <location>
        <begin position="523"/>
        <end position="529"/>
    </location>
</feature>
<comment type="subunit">
    <text evidence="8">Heterotetramer, composed of two GyrA and two GyrB chains. In the heterotetramer, GyrA contains the active site tyrosine that forms a transient covalent intermediate with DNA, while GyrB binds cofactors and catalyzes ATP hydrolysis.</text>
</comment>
<dbReference type="InterPro" id="IPR013760">
    <property type="entry name" value="Topo_IIA-like_dom_sf"/>
</dbReference>
<dbReference type="CDD" id="cd00187">
    <property type="entry name" value="TOP4c"/>
    <property type="match status" value="1"/>
</dbReference>
<feature type="active site" description="O-(5'-phospho-DNA)-tyrosine intermediate" evidence="8 9">
    <location>
        <position position="121"/>
    </location>
</feature>
<dbReference type="PANTHER" id="PTHR43493:SF5">
    <property type="entry name" value="DNA GYRASE SUBUNIT A, CHLOROPLASTIC_MITOCHONDRIAL"/>
    <property type="match status" value="1"/>
</dbReference>
<dbReference type="NCBIfam" id="NF004043">
    <property type="entry name" value="PRK05560.1"/>
    <property type="match status" value="1"/>
</dbReference>
<dbReference type="RefSeq" id="WP_194097071.1">
    <property type="nucleotide sequence ID" value="NZ_JADFTZ010000006.1"/>
</dbReference>
<dbReference type="PANTHER" id="PTHR43493">
    <property type="entry name" value="DNA GYRASE/TOPOISOMERASE SUBUNIT A"/>
    <property type="match status" value="1"/>
</dbReference>
<keyword evidence="3 8" id="KW-0547">Nucleotide-binding</keyword>
<comment type="caution">
    <text evidence="12">The sequence shown here is derived from an EMBL/GenBank/DDBJ whole genome shotgun (WGS) entry which is preliminary data.</text>
</comment>
<accession>A0ABR9WUT1</accession>
<evidence type="ECO:0000256" key="4">
    <source>
        <dbReference type="ARBA" id="ARBA00022840"/>
    </source>
</evidence>
<dbReference type="InterPro" id="IPR002205">
    <property type="entry name" value="Topo_IIA_dom_A"/>
</dbReference>
<dbReference type="Proteomes" id="UP000656274">
    <property type="component" value="Unassembled WGS sequence"/>
</dbReference>
<feature type="region of interest" description="Disordered" evidence="10">
    <location>
        <begin position="823"/>
        <end position="849"/>
    </location>
</feature>
<dbReference type="Gene3D" id="2.120.10.90">
    <property type="entry name" value="DNA gyrase/topoisomerase IV, subunit A, C-terminal"/>
    <property type="match status" value="1"/>
</dbReference>
<dbReference type="InterPro" id="IPR050220">
    <property type="entry name" value="Type_II_DNA_Topoisomerases"/>
</dbReference>
<dbReference type="NCBIfam" id="TIGR01063">
    <property type="entry name" value="gyrA"/>
    <property type="match status" value="1"/>
</dbReference>